<evidence type="ECO:0000313" key="4">
    <source>
        <dbReference type="Proteomes" id="UP000078576"/>
    </source>
</evidence>
<keyword evidence="2" id="KW-0812">Transmembrane</keyword>
<feature type="region of interest" description="Disordered" evidence="1">
    <location>
        <begin position="442"/>
        <end position="476"/>
    </location>
</feature>
<feature type="transmembrane region" description="Helical" evidence="2">
    <location>
        <begin position="129"/>
        <end position="150"/>
    </location>
</feature>
<name>A0A194UN90_CYTMA</name>
<dbReference type="EMBL" id="KN714667">
    <property type="protein sequence ID" value="KUI53129.1"/>
    <property type="molecule type" value="Genomic_DNA"/>
</dbReference>
<reference evidence="4" key="1">
    <citation type="submission" date="2014-12" db="EMBL/GenBank/DDBJ databases">
        <title>Genome Sequence of Valsa Canker Pathogens Uncovers a Specific Adaption of Colonization on Woody Bark.</title>
        <authorList>
            <person name="Yin Z."/>
            <person name="Liu H."/>
            <person name="Gao X."/>
            <person name="Li Z."/>
            <person name="Song N."/>
            <person name="Ke X."/>
            <person name="Dai Q."/>
            <person name="Wu Y."/>
            <person name="Sun Y."/>
            <person name="Xu J.-R."/>
            <person name="Kang Z.K."/>
            <person name="Wang L."/>
            <person name="Huang L."/>
        </authorList>
    </citation>
    <scope>NUCLEOTIDE SEQUENCE [LARGE SCALE GENOMIC DNA]</scope>
    <source>
        <strain evidence="4">SXYL134</strain>
    </source>
</reference>
<evidence type="ECO:0000313" key="3">
    <source>
        <dbReference type="EMBL" id="KUI53129.1"/>
    </source>
</evidence>
<sequence length="476" mass="54835">MAGLVNASWELPPTSQLNISDCNAIAPWVAYYIVLASQSNSSMPFLTWEGNTPVNVVLDFLRSLVPNNWTQPTDGDLLLWYIDFHNYLLTDIEVLGKMAILSVNDCGSKICPNLDFSGDSDLSGIGMMISYYMVAIFVTIYYFALIPGLFENYRHEFRNMETVKLYRRLASGFEESVSGFLDAMLLFCISMLVAATTRYASLIMYPHKSHSMFGLENCVFLSAFSIFPAIILQSLSFDLRRRRIRLAMWDLVIIFAVTVEVLYRLKYRRWVDDYQFMLSQSSDMTQFSQETWFLVCQKESLRQSLQTLLSVGHAIMLLNSASWLYHVAEIYTGKWWVPALQSRTRLWRRWEGCKLLLRLFNGYICLAIMWAFLGLFTAYRHDVMKKAGEADQDGDWTFGQVLSLTTWIPIGIELLSVYIYGAHKGVEKSLSTRYRVVDRNDTEVPEEEVVNEKRPERRPEKPAGNMEVTPVEDEHS</sequence>
<keyword evidence="2" id="KW-1133">Transmembrane helix</keyword>
<feature type="transmembrane region" description="Helical" evidence="2">
    <location>
        <begin position="244"/>
        <end position="263"/>
    </location>
</feature>
<protein>
    <submittedName>
        <fullName evidence="3">Uncharacterized protein</fullName>
    </submittedName>
</protein>
<feature type="transmembrane region" description="Helical" evidence="2">
    <location>
        <begin position="355"/>
        <end position="378"/>
    </location>
</feature>
<accession>A0A194UN90</accession>
<dbReference type="OrthoDB" id="4582561at2759"/>
<evidence type="ECO:0000256" key="2">
    <source>
        <dbReference type="SAM" id="Phobius"/>
    </source>
</evidence>
<organism evidence="3 4">
    <name type="scientific">Cytospora mali</name>
    <name type="common">Apple Valsa canker fungus</name>
    <name type="synonym">Valsa mali</name>
    <dbReference type="NCBI Taxonomy" id="578113"/>
    <lineage>
        <taxon>Eukaryota</taxon>
        <taxon>Fungi</taxon>
        <taxon>Dikarya</taxon>
        <taxon>Ascomycota</taxon>
        <taxon>Pezizomycotina</taxon>
        <taxon>Sordariomycetes</taxon>
        <taxon>Sordariomycetidae</taxon>
        <taxon>Diaporthales</taxon>
        <taxon>Cytosporaceae</taxon>
        <taxon>Cytospora</taxon>
    </lineage>
</organism>
<dbReference type="STRING" id="694573.A0A194UN90"/>
<gene>
    <name evidence="3" type="ORF">VP1G_00371</name>
</gene>
<feature type="transmembrane region" description="Helical" evidence="2">
    <location>
        <begin position="183"/>
        <end position="201"/>
    </location>
</feature>
<feature type="transmembrane region" description="Helical" evidence="2">
    <location>
        <begin position="398"/>
        <end position="420"/>
    </location>
</feature>
<feature type="compositionally biased region" description="Basic and acidic residues" evidence="1">
    <location>
        <begin position="450"/>
        <end position="461"/>
    </location>
</feature>
<feature type="transmembrane region" description="Helical" evidence="2">
    <location>
        <begin position="213"/>
        <end position="232"/>
    </location>
</feature>
<dbReference type="Proteomes" id="UP000078576">
    <property type="component" value="Unassembled WGS sequence"/>
</dbReference>
<dbReference type="AlphaFoldDB" id="A0A194UN90"/>
<evidence type="ECO:0000256" key="1">
    <source>
        <dbReference type="SAM" id="MobiDB-lite"/>
    </source>
</evidence>
<keyword evidence="4" id="KW-1185">Reference proteome</keyword>
<proteinExistence type="predicted"/>
<keyword evidence="2" id="KW-0472">Membrane</keyword>